<gene>
    <name evidence="6" type="ORF">GCM10007876_34990</name>
</gene>
<evidence type="ECO:0000259" key="5">
    <source>
        <dbReference type="PROSITE" id="PS50887"/>
    </source>
</evidence>
<dbReference type="PANTHER" id="PTHR45138">
    <property type="entry name" value="REGULATORY COMPONENTS OF SENSORY TRANSDUCTION SYSTEM"/>
    <property type="match status" value="1"/>
</dbReference>
<dbReference type="NCBIfam" id="TIGR00254">
    <property type="entry name" value="GGDEF"/>
    <property type="match status" value="1"/>
</dbReference>
<sequence length="355" mass="40337">MVVSHLDNLVSIEDYEKRNDRFCLAVCILGSFFLCLFAVKSFFSGLYAYALTLTLFAVGASLLALYFWRSNNRRVLHLTIATGFTVINLFLLYTGGEDNTGIFWFYTYPLIVFTLLGARIGLILSVSVYAVSVFLLFYPELSHLLATYSLNTKLRFTGSMLFVIALGYLMEVSRVQAQRSSHRANAMLKMMATRDELTGLYNRRAIRDIFEQRIEKQTTLAICDVDFFKKINDRYGHEIGDKVLKKVAISLQHSLRETDVVVRWGGEEFLVLLPNTDLKEGINIIERMRYELSASSFEIAGHALNLSISAGIVSADEHESWDDMITMADKYLYQAKESGRNCSFADIDEQLLEIA</sequence>
<dbReference type="Pfam" id="PF20966">
    <property type="entry name" value="MASE6"/>
    <property type="match status" value="1"/>
</dbReference>
<dbReference type="EC" id="2.7.7.65" evidence="2"/>
<feature type="transmembrane region" description="Helical" evidence="4">
    <location>
        <begin position="21"/>
        <end position="40"/>
    </location>
</feature>
<keyword evidence="4" id="KW-1133">Transmembrane helix</keyword>
<protein>
    <recommendedName>
        <fullName evidence="2">diguanylate cyclase</fullName>
        <ecNumber evidence="2">2.7.7.65</ecNumber>
    </recommendedName>
</protein>
<dbReference type="InterPro" id="IPR000160">
    <property type="entry name" value="GGDEF_dom"/>
</dbReference>
<dbReference type="GO" id="GO:0052621">
    <property type="term" value="F:diguanylate cyclase activity"/>
    <property type="evidence" value="ECO:0007669"/>
    <property type="project" value="UniProtKB-EC"/>
</dbReference>
<dbReference type="SUPFAM" id="SSF55073">
    <property type="entry name" value="Nucleotide cyclase"/>
    <property type="match status" value="1"/>
</dbReference>
<feature type="transmembrane region" description="Helical" evidence="4">
    <location>
        <begin position="46"/>
        <end position="68"/>
    </location>
</feature>
<dbReference type="PROSITE" id="PS50887">
    <property type="entry name" value="GGDEF"/>
    <property type="match status" value="1"/>
</dbReference>
<evidence type="ECO:0000256" key="4">
    <source>
        <dbReference type="SAM" id="Phobius"/>
    </source>
</evidence>
<keyword evidence="4" id="KW-0472">Membrane</keyword>
<accession>A0AA37SDK5</accession>
<feature type="transmembrane region" description="Helical" evidence="4">
    <location>
        <begin position="75"/>
        <end position="93"/>
    </location>
</feature>
<dbReference type="PANTHER" id="PTHR45138:SF9">
    <property type="entry name" value="DIGUANYLATE CYCLASE DGCM-RELATED"/>
    <property type="match status" value="1"/>
</dbReference>
<dbReference type="InterPro" id="IPR050469">
    <property type="entry name" value="Diguanylate_Cyclase"/>
</dbReference>
<dbReference type="InterPro" id="IPR029787">
    <property type="entry name" value="Nucleotide_cyclase"/>
</dbReference>
<feature type="transmembrane region" description="Helical" evidence="4">
    <location>
        <begin position="105"/>
        <end position="138"/>
    </location>
</feature>
<reference evidence="6" key="2">
    <citation type="submission" date="2023-01" db="EMBL/GenBank/DDBJ databases">
        <title>Draft genome sequence of Litoribrevibacter albus strain NBRC 110071.</title>
        <authorList>
            <person name="Sun Q."/>
            <person name="Mori K."/>
        </authorList>
    </citation>
    <scope>NUCLEOTIDE SEQUENCE</scope>
    <source>
        <strain evidence="6">NBRC 110071</strain>
    </source>
</reference>
<dbReference type="AlphaFoldDB" id="A0AA37SDK5"/>
<dbReference type="CDD" id="cd01949">
    <property type="entry name" value="GGDEF"/>
    <property type="match status" value="1"/>
</dbReference>
<dbReference type="Pfam" id="PF00990">
    <property type="entry name" value="GGDEF"/>
    <property type="match status" value="1"/>
</dbReference>
<evidence type="ECO:0000256" key="2">
    <source>
        <dbReference type="ARBA" id="ARBA00012528"/>
    </source>
</evidence>
<keyword evidence="7" id="KW-1185">Reference proteome</keyword>
<evidence type="ECO:0000313" key="6">
    <source>
        <dbReference type="EMBL" id="GLQ33020.1"/>
    </source>
</evidence>
<reference evidence="6" key="1">
    <citation type="journal article" date="2014" name="Int. J. Syst. Evol. Microbiol.">
        <title>Complete genome sequence of Corynebacterium casei LMG S-19264T (=DSM 44701T), isolated from a smear-ripened cheese.</title>
        <authorList>
            <consortium name="US DOE Joint Genome Institute (JGI-PGF)"/>
            <person name="Walter F."/>
            <person name="Albersmeier A."/>
            <person name="Kalinowski J."/>
            <person name="Ruckert C."/>
        </authorList>
    </citation>
    <scope>NUCLEOTIDE SEQUENCE</scope>
    <source>
        <strain evidence="6">NBRC 110071</strain>
    </source>
</reference>
<dbReference type="Proteomes" id="UP001161389">
    <property type="component" value="Unassembled WGS sequence"/>
</dbReference>
<comment type="cofactor">
    <cofactor evidence="1">
        <name>Mg(2+)</name>
        <dbReference type="ChEBI" id="CHEBI:18420"/>
    </cofactor>
</comment>
<evidence type="ECO:0000256" key="1">
    <source>
        <dbReference type="ARBA" id="ARBA00001946"/>
    </source>
</evidence>
<dbReference type="InterPro" id="IPR043128">
    <property type="entry name" value="Rev_trsase/Diguanyl_cyclase"/>
</dbReference>
<feature type="domain" description="GGDEF" evidence="5">
    <location>
        <begin position="216"/>
        <end position="348"/>
    </location>
</feature>
<name>A0AA37SDK5_9GAMM</name>
<keyword evidence="4" id="KW-0812">Transmembrane</keyword>
<dbReference type="Gene3D" id="3.30.70.270">
    <property type="match status" value="1"/>
</dbReference>
<dbReference type="InterPro" id="IPR048435">
    <property type="entry name" value="MASE6"/>
</dbReference>
<dbReference type="SMART" id="SM00267">
    <property type="entry name" value="GGDEF"/>
    <property type="match status" value="1"/>
</dbReference>
<evidence type="ECO:0000256" key="3">
    <source>
        <dbReference type="ARBA" id="ARBA00034247"/>
    </source>
</evidence>
<proteinExistence type="predicted"/>
<comment type="caution">
    <text evidence="6">The sequence shown here is derived from an EMBL/GenBank/DDBJ whole genome shotgun (WGS) entry which is preliminary data.</text>
</comment>
<comment type="catalytic activity">
    <reaction evidence="3">
        <text>2 GTP = 3',3'-c-di-GMP + 2 diphosphate</text>
        <dbReference type="Rhea" id="RHEA:24898"/>
        <dbReference type="ChEBI" id="CHEBI:33019"/>
        <dbReference type="ChEBI" id="CHEBI:37565"/>
        <dbReference type="ChEBI" id="CHEBI:58805"/>
        <dbReference type="EC" id="2.7.7.65"/>
    </reaction>
</comment>
<dbReference type="EMBL" id="BSNM01000016">
    <property type="protein sequence ID" value="GLQ33020.1"/>
    <property type="molecule type" value="Genomic_DNA"/>
</dbReference>
<dbReference type="FunFam" id="3.30.70.270:FF:000001">
    <property type="entry name" value="Diguanylate cyclase domain protein"/>
    <property type="match status" value="1"/>
</dbReference>
<organism evidence="6 7">
    <name type="scientific">Litoribrevibacter albus</name>
    <dbReference type="NCBI Taxonomy" id="1473156"/>
    <lineage>
        <taxon>Bacteria</taxon>
        <taxon>Pseudomonadati</taxon>
        <taxon>Pseudomonadota</taxon>
        <taxon>Gammaproteobacteria</taxon>
        <taxon>Oceanospirillales</taxon>
        <taxon>Oceanospirillaceae</taxon>
        <taxon>Litoribrevibacter</taxon>
    </lineage>
</organism>
<evidence type="ECO:0000313" key="7">
    <source>
        <dbReference type="Proteomes" id="UP001161389"/>
    </source>
</evidence>